<name>A0A9P8CLL6_9HYPO</name>
<dbReference type="Pfam" id="PF11704">
    <property type="entry name" value="Folliculin"/>
    <property type="match status" value="1"/>
</dbReference>
<dbReference type="PROSITE" id="PS51834">
    <property type="entry name" value="DENN_FLCN_SMCR8"/>
    <property type="match status" value="1"/>
</dbReference>
<feature type="region of interest" description="Disordered" evidence="1">
    <location>
        <begin position="71"/>
        <end position="215"/>
    </location>
</feature>
<keyword evidence="3" id="KW-0946">Virion</keyword>
<organism evidence="3 4">
    <name type="scientific">Emericellopsis atlantica</name>
    <dbReference type="NCBI Taxonomy" id="2614577"/>
    <lineage>
        <taxon>Eukaryota</taxon>
        <taxon>Fungi</taxon>
        <taxon>Dikarya</taxon>
        <taxon>Ascomycota</taxon>
        <taxon>Pezizomycotina</taxon>
        <taxon>Sordariomycetes</taxon>
        <taxon>Hypocreomycetidae</taxon>
        <taxon>Hypocreales</taxon>
        <taxon>Bionectriaceae</taxon>
        <taxon>Emericellopsis</taxon>
    </lineage>
</organism>
<proteinExistence type="predicted"/>
<gene>
    <name evidence="3" type="ORF">F5Z01DRAFT_294998</name>
</gene>
<accession>A0A9P8CLL6</accession>
<dbReference type="PANTHER" id="PTHR31441">
    <property type="entry name" value="FOLLICULIN FAMILY MEMBER"/>
    <property type="match status" value="1"/>
</dbReference>
<feature type="compositionally biased region" description="Low complexity" evidence="1">
    <location>
        <begin position="252"/>
        <end position="264"/>
    </location>
</feature>
<dbReference type="InterPro" id="IPR037521">
    <property type="entry name" value="FLCN/SMCR8_DENN"/>
</dbReference>
<feature type="compositionally biased region" description="Basic and acidic residues" evidence="1">
    <location>
        <begin position="107"/>
        <end position="122"/>
    </location>
</feature>
<dbReference type="GO" id="GO:0005829">
    <property type="term" value="C:cytosol"/>
    <property type="evidence" value="ECO:0007669"/>
    <property type="project" value="TreeGrafter"/>
</dbReference>
<evidence type="ECO:0000256" key="1">
    <source>
        <dbReference type="SAM" id="MobiDB-lite"/>
    </source>
</evidence>
<feature type="compositionally biased region" description="Polar residues" evidence="1">
    <location>
        <begin position="71"/>
        <end position="94"/>
    </location>
</feature>
<dbReference type="RefSeq" id="XP_046115069.1">
    <property type="nucleotide sequence ID" value="XM_046258842.1"/>
</dbReference>
<feature type="region of interest" description="Disordered" evidence="1">
    <location>
        <begin position="252"/>
        <end position="274"/>
    </location>
</feature>
<keyword evidence="4" id="KW-1185">Reference proteome</keyword>
<dbReference type="GO" id="GO:1904263">
    <property type="term" value="P:positive regulation of TORC1 signaling"/>
    <property type="evidence" value="ECO:0007669"/>
    <property type="project" value="TreeGrafter"/>
</dbReference>
<feature type="domain" description="UDENN FLCN/SMCR8-type" evidence="2">
    <location>
        <begin position="200"/>
        <end position="460"/>
    </location>
</feature>
<dbReference type="EMBL" id="MU251270">
    <property type="protein sequence ID" value="KAG9251145.1"/>
    <property type="molecule type" value="Genomic_DNA"/>
</dbReference>
<dbReference type="GO" id="GO:0005096">
    <property type="term" value="F:GTPase activator activity"/>
    <property type="evidence" value="ECO:0007669"/>
    <property type="project" value="InterPro"/>
</dbReference>
<dbReference type="InterPro" id="IPR037520">
    <property type="entry name" value="Folliculin/SMCR8_longin"/>
</dbReference>
<protein>
    <submittedName>
        <fullName evidence="3">Vesicle coat protein</fullName>
    </submittedName>
</protein>
<dbReference type="InterPro" id="IPR021713">
    <property type="entry name" value="Folliculin"/>
</dbReference>
<dbReference type="AlphaFoldDB" id="A0A9P8CLL6"/>
<evidence type="ECO:0000259" key="2">
    <source>
        <dbReference type="PROSITE" id="PS51834"/>
    </source>
</evidence>
<keyword evidence="3" id="KW-0167">Capsid protein</keyword>
<feature type="region of interest" description="Disordered" evidence="1">
    <location>
        <begin position="362"/>
        <end position="401"/>
    </location>
</feature>
<feature type="compositionally biased region" description="Low complexity" evidence="1">
    <location>
        <begin position="373"/>
        <end position="401"/>
    </location>
</feature>
<feature type="compositionally biased region" description="Low complexity" evidence="1">
    <location>
        <begin position="199"/>
        <end position="211"/>
    </location>
</feature>
<dbReference type="Proteomes" id="UP000887229">
    <property type="component" value="Unassembled WGS sequence"/>
</dbReference>
<comment type="caution">
    <text evidence="3">The sequence shown here is derived from an EMBL/GenBank/DDBJ whole genome shotgun (WGS) entry which is preliminary data.</text>
</comment>
<dbReference type="GeneID" id="70289745"/>
<reference evidence="3" key="1">
    <citation type="journal article" date="2021" name="IMA Fungus">
        <title>Genomic characterization of three marine fungi, including Emericellopsis atlantica sp. nov. with signatures of a generalist lifestyle and marine biomass degradation.</title>
        <authorList>
            <person name="Hagestad O.C."/>
            <person name="Hou L."/>
            <person name="Andersen J.H."/>
            <person name="Hansen E.H."/>
            <person name="Altermark B."/>
            <person name="Li C."/>
            <person name="Kuhnert E."/>
            <person name="Cox R.J."/>
            <person name="Crous P.W."/>
            <person name="Spatafora J.W."/>
            <person name="Lail K."/>
            <person name="Amirebrahimi M."/>
            <person name="Lipzen A."/>
            <person name="Pangilinan J."/>
            <person name="Andreopoulos W."/>
            <person name="Hayes R.D."/>
            <person name="Ng V."/>
            <person name="Grigoriev I.V."/>
            <person name="Jackson S.A."/>
            <person name="Sutton T.D.S."/>
            <person name="Dobson A.D.W."/>
            <person name="Rama T."/>
        </authorList>
    </citation>
    <scope>NUCLEOTIDE SEQUENCE</scope>
    <source>
        <strain evidence="3">TS7</strain>
    </source>
</reference>
<dbReference type="PANTHER" id="PTHR31441:SF2">
    <property type="entry name" value="FOLLICULIN"/>
    <property type="match status" value="1"/>
</dbReference>
<evidence type="ECO:0000313" key="4">
    <source>
        <dbReference type="Proteomes" id="UP000887229"/>
    </source>
</evidence>
<dbReference type="OrthoDB" id="5599713at2759"/>
<feature type="compositionally biased region" description="Polar residues" evidence="1">
    <location>
        <begin position="164"/>
        <end position="173"/>
    </location>
</feature>
<sequence length="460" mass="48476">MARDLELIPRTFQLAIAHYCDSHGPTPLMVTEAIPTTCNTCYDYSSSPDSQQGSPTPGMRDVNERLRHMTIRSSTIPTSEPRTSTSGQRPSSILETPPGSPHGPPQPRRDSSFRRTYDDTVTKKQGPCENCAMTVPRQSASNGPEVLRTRVPAARVFGPGGQASPPNSQTSSDTEGETEGNVSRRSQHSRRGPPPPMPSSRSSTSSESAPSHTHYVDYTSTHEPTVATSFSLLRACCLRALSFETLPRAPNTSSAAASYANPASSIPPSPNSATASFVTTHSNGAAVSGGSIFFGDALAGYTTAYIFRIPDVHARGHKRIYAFLALSTYRETKAVKTFAKASSAFHELAIWIQKLAEAEAERAAEASPTGSNAHASSSGLSQPSPASAMESMASRSSGLSGGSSFLTGGSGFTRRMGGGGGASAPKARGLPELVGQPDFFVALHAKFVNIFFEIGVSLSG</sequence>
<evidence type="ECO:0000313" key="3">
    <source>
        <dbReference type="EMBL" id="KAG9251145.1"/>
    </source>
</evidence>